<evidence type="ECO:0000313" key="9">
    <source>
        <dbReference type="EMBL" id="MFC4769271.1"/>
    </source>
</evidence>
<dbReference type="PANTHER" id="PTHR43214:SF1">
    <property type="entry name" value="TRANSCRIPTIONAL REGULATORY PROTEIN COMA"/>
    <property type="match status" value="1"/>
</dbReference>
<name>A0ABV9Q451_9BACL</name>
<dbReference type="RefSeq" id="WP_380027596.1">
    <property type="nucleotide sequence ID" value="NZ_JBHSHC010000121.1"/>
</dbReference>
<dbReference type="PANTHER" id="PTHR43214">
    <property type="entry name" value="TWO-COMPONENT RESPONSE REGULATOR"/>
    <property type="match status" value="1"/>
</dbReference>
<comment type="caution">
    <text evidence="6">Lacks conserved residue(s) required for the propagation of feature annotation.</text>
</comment>
<dbReference type="SMART" id="SM00421">
    <property type="entry name" value="HTH_LUXR"/>
    <property type="match status" value="1"/>
</dbReference>
<proteinExistence type="predicted"/>
<dbReference type="Gene3D" id="3.40.50.2300">
    <property type="match status" value="1"/>
</dbReference>
<keyword evidence="5" id="KW-0804">Transcription</keyword>
<reference evidence="10" key="1">
    <citation type="journal article" date="2019" name="Int. J. Syst. Evol. Microbiol.">
        <title>The Global Catalogue of Microorganisms (GCM) 10K type strain sequencing project: providing services to taxonomists for standard genome sequencing and annotation.</title>
        <authorList>
            <consortium name="The Broad Institute Genomics Platform"/>
            <consortium name="The Broad Institute Genome Sequencing Center for Infectious Disease"/>
            <person name="Wu L."/>
            <person name="Ma J."/>
        </authorList>
    </citation>
    <scope>NUCLEOTIDE SEQUENCE [LARGE SCALE GENOMIC DNA]</scope>
    <source>
        <strain evidence="10">WYCCWR 12678</strain>
    </source>
</reference>
<evidence type="ECO:0000256" key="3">
    <source>
        <dbReference type="ARBA" id="ARBA00023015"/>
    </source>
</evidence>
<dbReference type="PROSITE" id="PS00622">
    <property type="entry name" value="HTH_LUXR_1"/>
    <property type="match status" value="1"/>
</dbReference>
<feature type="domain" description="Response regulatory" evidence="8">
    <location>
        <begin position="3"/>
        <end position="118"/>
    </location>
</feature>
<evidence type="ECO:0000259" key="7">
    <source>
        <dbReference type="PROSITE" id="PS50043"/>
    </source>
</evidence>
<dbReference type="PRINTS" id="PR00038">
    <property type="entry name" value="HTHLUXR"/>
</dbReference>
<keyword evidence="2" id="KW-0902">Two-component regulatory system</keyword>
<dbReference type="CDD" id="cd06170">
    <property type="entry name" value="LuxR_C_like"/>
    <property type="match status" value="1"/>
</dbReference>
<keyword evidence="4" id="KW-0238">DNA-binding</keyword>
<dbReference type="Gene3D" id="1.10.10.10">
    <property type="entry name" value="Winged helix-like DNA-binding domain superfamily/Winged helix DNA-binding domain"/>
    <property type="match status" value="1"/>
</dbReference>
<keyword evidence="3" id="KW-0805">Transcription regulation</keyword>
<dbReference type="InterPro" id="IPR000792">
    <property type="entry name" value="Tscrpt_reg_LuxR_C"/>
</dbReference>
<dbReference type="InterPro" id="IPR039420">
    <property type="entry name" value="WalR-like"/>
</dbReference>
<sequence>MIQVLLVDHHPAVGEGTKSLIEQENDMKVTVVNSSVEALEFLKSQTFDVMLFELNMPIINGLELTRRVVAINLDTPVLIYTGYDISSHFNILIEAGVSGFVSKAASKEQLISAIRCALRREALLPVALLQQLRRHNVRVAVSENDKTLEGISINEREQAILQEVAKGKSNKEIADILLMSQRTVEYNLTRIFGKLIVRSRAEAILEAKRLGLIPNEQFI</sequence>
<accession>A0ABV9Q451</accession>
<evidence type="ECO:0000313" key="10">
    <source>
        <dbReference type="Proteomes" id="UP001596002"/>
    </source>
</evidence>
<dbReference type="EMBL" id="JBHSHC010000121">
    <property type="protein sequence ID" value="MFC4769271.1"/>
    <property type="molecule type" value="Genomic_DNA"/>
</dbReference>
<dbReference type="SMART" id="SM00448">
    <property type="entry name" value="REC"/>
    <property type="match status" value="1"/>
</dbReference>
<dbReference type="PROSITE" id="PS50043">
    <property type="entry name" value="HTH_LUXR_2"/>
    <property type="match status" value="1"/>
</dbReference>
<evidence type="ECO:0000256" key="2">
    <source>
        <dbReference type="ARBA" id="ARBA00023012"/>
    </source>
</evidence>
<keyword evidence="1" id="KW-0597">Phosphoprotein</keyword>
<dbReference type="PROSITE" id="PS50110">
    <property type="entry name" value="RESPONSE_REGULATORY"/>
    <property type="match status" value="1"/>
</dbReference>
<evidence type="ECO:0000259" key="8">
    <source>
        <dbReference type="PROSITE" id="PS50110"/>
    </source>
</evidence>
<dbReference type="InterPro" id="IPR058245">
    <property type="entry name" value="NreC/VraR/RcsB-like_REC"/>
</dbReference>
<dbReference type="Pfam" id="PF00072">
    <property type="entry name" value="Response_reg"/>
    <property type="match status" value="1"/>
</dbReference>
<organism evidence="9 10">
    <name type="scientific">Effusibacillus consociatus</name>
    <dbReference type="NCBI Taxonomy" id="1117041"/>
    <lineage>
        <taxon>Bacteria</taxon>
        <taxon>Bacillati</taxon>
        <taxon>Bacillota</taxon>
        <taxon>Bacilli</taxon>
        <taxon>Bacillales</taxon>
        <taxon>Alicyclobacillaceae</taxon>
        <taxon>Effusibacillus</taxon>
    </lineage>
</organism>
<dbReference type="InterPro" id="IPR001789">
    <property type="entry name" value="Sig_transdc_resp-reg_receiver"/>
</dbReference>
<dbReference type="CDD" id="cd17535">
    <property type="entry name" value="REC_NarL-like"/>
    <property type="match status" value="1"/>
</dbReference>
<gene>
    <name evidence="9" type="ORF">ACFO8Q_18230</name>
</gene>
<comment type="caution">
    <text evidence="9">The sequence shown here is derived from an EMBL/GenBank/DDBJ whole genome shotgun (WGS) entry which is preliminary data.</text>
</comment>
<evidence type="ECO:0000256" key="5">
    <source>
        <dbReference type="ARBA" id="ARBA00023163"/>
    </source>
</evidence>
<feature type="domain" description="HTH luxR-type" evidence="7">
    <location>
        <begin position="146"/>
        <end position="211"/>
    </location>
</feature>
<keyword evidence="10" id="KW-1185">Reference proteome</keyword>
<evidence type="ECO:0000256" key="1">
    <source>
        <dbReference type="ARBA" id="ARBA00022553"/>
    </source>
</evidence>
<dbReference type="SUPFAM" id="SSF52172">
    <property type="entry name" value="CheY-like"/>
    <property type="match status" value="1"/>
</dbReference>
<dbReference type="Proteomes" id="UP001596002">
    <property type="component" value="Unassembled WGS sequence"/>
</dbReference>
<dbReference type="Pfam" id="PF00196">
    <property type="entry name" value="GerE"/>
    <property type="match status" value="1"/>
</dbReference>
<protein>
    <submittedName>
        <fullName evidence="9">Response regulator</fullName>
    </submittedName>
</protein>
<evidence type="ECO:0000256" key="6">
    <source>
        <dbReference type="PROSITE-ProRule" id="PRU00169"/>
    </source>
</evidence>
<dbReference type="InterPro" id="IPR036388">
    <property type="entry name" value="WH-like_DNA-bd_sf"/>
</dbReference>
<dbReference type="InterPro" id="IPR011006">
    <property type="entry name" value="CheY-like_superfamily"/>
</dbReference>
<evidence type="ECO:0000256" key="4">
    <source>
        <dbReference type="ARBA" id="ARBA00023125"/>
    </source>
</evidence>